<dbReference type="SUPFAM" id="SSF56801">
    <property type="entry name" value="Acetyl-CoA synthetase-like"/>
    <property type="match status" value="2"/>
</dbReference>
<dbReference type="Gene3D" id="3.30.559.10">
    <property type="entry name" value="Chloramphenicol acetyltransferase-like domain"/>
    <property type="match status" value="1"/>
</dbReference>
<keyword evidence="5" id="KW-0812">Transmembrane</keyword>
<dbReference type="InterPro" id="IPR020845">
    <property type="entry name" value="AMP-binding_CS"/>
</dbReference>
<keyword evidence="1" id="KW-0596">Phosphopantetheine</keyword>
<dbReference type="CDD" id="cd05931">
    <property type="entry name" value="FAAL"/>
    <property type="match status" value="1"/>
</dbReference>
<evidence type="ECO:0000256" key="5">
    <source>
        <dbReference type="SAM" id="Phobius"/>
    </source>
</evidence>
<dbReference type="SUPFAM" id="SSF52777">
    <property type="entry name" value="CoA-dependent acyltransferases"/>
    <property type="match status" value="2"/>
</dbReference>
<dbReference type="Gene3D" id="3.30.559.30">
    <property type="entry name" value="Nonribosomal peptide synthetase, condensation domain"/>
    <property type="match status" value="1"/>
</dbReference>
<name>A0ABR9DES0_9GAMM</name>
<dbReference type="InterPro" id="IPR009081">
    <property type="entry name" value="PP-bd_ACP"/>
</dbReference>
<dbReference type="InterPro" id="IPR025110">
    <property type="entry name" value="AMP-bd_C"/>
</dbReference>
<dbReference type="Gene3D" id="3.40.50.12780">
    <property type="entry name" value="N-terminal domain of ligase-like"/>
    <property type="match status" value="1"/>
</dbReference>
<dbReference type="Pfam" id="PF00668">
    <property type="entry name" value="Condensation"/>
    <property type="match status" value="1"/>
</dbReference>
<keyword evidence="5" id="KW-1133">Transmembrane helix</keyword>
<dbReference type="Gene3D" id="3.40.50.980">
    <property type="match status" value="2"/>
</dbReference>
<evidence type="ECO:0000313" key="8">
    <source>
        <dbReference type="Proteomes" id="UP000641152"/>
    </source>
</evidence>
<evidence type="ECO:0000256" key="1">
    <source>
        <dbReference type="ARBA" id="ARBA00022450"/>
    </source>
</evidence>
<dbReference type="Pfam" id="PF23024">
    <property type="entry name" value="AMP-dom_DIP2-like"/>
    <property type="match status" value="1"/>
</dbReference>
<keyword evidence="8" id="KW-1185">Reference proteome</keyword>
<keyword evidence="4" id="KW-0443">Lipid metabolism</keyword>
<dbReference type="CDD" id="cd05930">
    <property type="entry name" value="A_NRPS"/>
    <property type="match status" value="1"/>
</dbReference>
<dbReference type="InterPro" id="IPR040097">
    <property type="entry name" value="FAAL/FAAC"/>
</dbReference>
<dbReference type="SMART" id="SM00823">
    <property type="entry name" value="PKS_PP"/>
    <property type="match status" value="2"/>
</dbReference>
<dbReference type="InterPro" id="IPR045851">
    <property type="entry name" value="AMP-bd_C_sf"/>
</dbReference>
<dbReference type="Gene3D" id="1.10.1200.10">
    <property type="entry name" value="ACP-like"/>
    <property type="match status" value="2"/>
</dbReference>
<dbReference type="RefSeq" id="WP_192394364.1">
    <property type="nucleotide sequence ID" value="NZ_CAJHIU010000002.1"/>
</dbReference>
<dbReference type="EMBL" id="JACXST010000002">
    <property type="protein sequence ID" value="MBD9361558.1"/>
    <property type="molecule type" value="Genomic_DNA"/>
</dbReference>
<dbReference type="InterPro" id="IPR000873">
    <property type="entry name" value="AMP-dep_synth/lig_dom"/>
</dbReference>
<dbReference type="InterPro" id="IPR036736">
    <property type="entry name" value="ACP-like_sf"/>
</dbReference>
<dbReference type="Pfam" id="PF00501">
    <property type="entry name" value="AMP-binding"/>
    <property type="match status" value="2"/>
</dbReference>
<dbReference type="Pfam" id="PF13193">
    <property type="entry name" value="AMP-binding_C"/>
    <property type="match status" value="1"/>
</dbReference>
<dbReference type="InterPro" id="IPR042099">
    <property type="entry name" value="ANL_N_sf"/>
</dbReference>
<dbReference type="PROSITE" id="PS50075">
    <property type="entry name" value="CARRIER"/>
    <property type="match status" value="2"/>
</dbReference>
<gene>
    <name evidence="7" type="ORF">EBB_13690</name>
</gene>
<dbReference type="InterPro" id="IPR010071">
    <property type="entry name" value="AA_adenyl_dom"/>
</dbReference>
<keyword evidence="3" id="KW-0276">Fatty acid metabolism</keyword>
<dbReference type="CDD" id="cd19531">
    <property type="entry name" value="LCL_NRPS-like"/>
    <property type="match status" value="1"/>
</dbReference>
<feature type="transmembrane region" description="Helical" evidence="5">
    <location>
        <begin position="90"/>
        <end position="108"/>
    </location>
</feature>
<evidence type="ECO:0000256" key="4">
    <source>
        <dbReference type="ARBA" id="ARBA00023098"/>
    </source>
</evidence>
<dbReference type="InterPro" id="IPR020806">
    <property type="entry name" value="PKS_PP-bd"/>
</dbReference>
<evidence type="ECO:0000313" key="7">
    <source>
        <dbReference type="EMBL" id="MBD9361558.1"/>
    </source>
</evidence>
<sequence>MLNERRDLENSTDDALVLEGATSLTDVLQQRAECNPHRIAYTFLDYGVLGEHPLTYDELNSKARQLAAALQQKDMQGERALLLYPPGLDYIVAFFACLYAGAIAVPAYPPSNNRHMPRLQAILVDSKAKIILTTRQVANNIRHFPGATGDLLDKHWVQTDVVEHSVDASSWQSPILQAKDLAFLQYTSGSTGDAKGVMISHGNLMANQQLIKRRFGHDERSTVVGWLPLYHDMGLIGNVMQPLYCGASAVLMSPMAFLEKPLRWLQAISDYRAHTSGGPNFAYDLCVQKISRDELMGIDLSSWQLAFNGAEPINPLTLQRFSDAFKACGFQRRAFYPCYGLAEATLLATGGAKQSLPRIAAFDKAALEHRIVDSVDGNQLNARSLVGCGTIDIHDGQDLRIVDPDNATCCQNGRIGEIWLSGPSIAQGYWQNPEVSGKAFVNDAHGQSWLRTGDLGFIDGGELFVSGRLKDLIIIRGRNYYPHDLEYAVEAATDALNPASTVAFSVDEGDGEQLIVLAELKRNRVRQEDYRSEFSAIRTRLTEECGIQADQILFLKPGTILKTSSGKLRRNACRELFIQQGFEFIAIDNLQVSSEISQSLVNVDPGANEHRLLRQALLTMDSGNAADLLAEHLSLKAAALSGLAAGTVESTHTLSQLGLDSLKAVEMKYFIDDLLGIDLPIIDLLGSSTLSACAVTALSLAKLAANAPVSIASADIDRALNSVMSYNQQALWTQAQLASGKALHHILIALQIRGKLNREALGRALIELHQRHSQLRVGFKLGTDQHPVCLPLDQLEPWLEQVDCCDHSQQMKNLQLFVNKPFDLEHGPLLRCGVFSCDDANPVLAFCAHHLIVDFRSLQVLLTELQTLYLAQSAGQTSLLSSSTSVYSDYVAWQRNYLDSTAAEQDLNYWRQQLAAELPRLELPGERSSAGADSYQSAAETLHISTETLNKLKRLAATHHTTLYTLLLSIFKTLLYRYSGQTDLIVGSPTLGRPRREFADLVGYFVNPVALRSRPHGEQPFCDYLAHVNTTVLEALEHQHYPYALLVEKVLHRTANDIAPFRTWFVLQSADDPLAAALALGQSGIAGQWSDITVETVALPERSEEFDLALLCAEVREGLTAVISYRCDVVSQLSVLRMLGHFQCLLNGILAEPNTRLSQLPFLTVPEKQQLAAWNTTTTYYPEHRSIVDLFEAVVDNQPQTTALIYGEQRLSYAELNERSNRLAHYLIAQSAGPERRIALSMPRGSALLIGMLAILKAGAVYVPVDPSYPQERQTYLFQDAGVDWLLTVMSLAPALDCGHLVKICVDEPHWFGAYSATNPSVKRFPTSAAYLIYTSGSTGQPKGVVVSHANLLHSTLARSTYYREPLDCYLLLPSFAFDSSVAGIFWSLSQGASLCLPDDNLLKEPLGLGALIERNQVTHLLTLPSLYQLLLEHVPSVALQSLRTIIVAGEACPGVLAELHHARLPTIGLFNEYGPTEATVWCSVYRVQPTDCDATLPIGTPITNMRIHIVDAAMHPVAIGVAGELLVGGDGISRGYIGQPGLTAERFVPDPFAHNGGRLYRTGDRVRYRADGNIEFLGRFDQQVKIRGYRIELGEIEACLLRHQAVSSAAVIVREDTPGMKRLVAYWSGEAAIQDALKSLVRDRLPDYMQPSTWVWLESMPLNANGKLDRKALPMPEIRTDDQYAFVAPRDEAEEAVASIWCEVLGIDRLSIHDDFFELGGHSLAGVQVMAKIQDMFAIDLPVNVLFEATTLAKFVDRMAECQSEE</sequence>
<feature type="domain" description="Carrier" evidence="6">
    <location>
        <begin position="626"/>
        <end position="701"/>
    </location>
</feature>
<evidence type="ECO:0000259" key="6">
    <source>
        <dbReference type="PROSITE" id="PS50075"/>
    </source>
</evidence>
<dbReference type="Pfam" id="PF00550">
    <property type="entry name" value="PP-binding"/>
    <property type="match status" value="2"/>
</dbReference>
<proteinExistence type="predicted"/>
<keyword evidence="5" id="KW-0472">Membrane</keyword>
<dbReference type="NCBIfam" id="TIGR01733">
    <property type="entry name" value="AA-adenyl-dom"/>
    <property type="match status" value="1"/>
</dbReference>
<organism evidence="7 8">
    <name type="scientific">Methylomonas fluvii</name>
    <dbReference type="NCBI Taxonomy" id="1854564"/>
    <lineage>
        <taxon>Bacteria</taxon>
        <taxon>Pseudomonadati</taxon>
        <taxon>Pseudomonadota</taxon>
        <taxon>Gammaproteobacteria</taxon>
        <taxon>Methylococcales</taxon>
        <taxon>Methylococcaceae</taxon>
        <taxon>Methylomonas</taxon>
    </lineage>
</organism>
<comment type="caution">
    <text evidence="7">The sequence shown here is derived from an EMBL/GenBank/DDBJ whole genome shotgun (WGS) entry which is preliminary data.</text>
</comment>
<feature type="domain" description="Carrier" evidence="6">
    <location>
        <begin position="1689"/>
        <end position="1764"/>
    </location>
</feature>
<dbReference type="InterPro" id="IPR001242">
    <property type="entry name" value="Condensation_dom"/>
</dbReference>
<dbReference type="PROSITE" id="PS00455">
    <property type="entry name" value="AMP_BINDING"/>
    <property type="match status" value="2"/>
</dbReference>
<dbReference type="PANTHER" id="PTHR45527">
    <property type="entry name" value="NONRIBOSOMAL PEPTIDE SYNTHETASE"/>
    <property type="match status" value="1"/>
</dbReference>
<accession>A0ABR9DES0</accession>
<evidence type="ECO:0000256" key="2">
    <source>
        <dbReference type="ARBA" id="ARBA00022553"/>
    </source>
</evidence>
<dbReference type="Gene3D" id="3.30.300.30">
    <property type="match status" value="2"/>
</dbReference>
<evidence type="ECO:0000256" key="3">
    <source>
        <dbReference type="ARBA" id="ARBA00022832"/>
    </source>
</evidence>
<dbReference type="InterPro" id="IPR023213">
    <property type="entry name" value="CAT-like_dom_sf"/>
</dbReference>
<keyword evidence="2" id="KW-0597">Phosphoprotein</keyword>
<dbReference type="Gene3D" id="2.30.38.10">
    <property type="entry name" value="Luciferase, Domain 3"/>
    <property type="match status" value="1"/>
</dbReference>
<dbReference type="Proteomes" id="UP000641152">
    <property type="component" value="Unassembled WGS sequence"/>
</dbReference>
<dbReference type="SUPFAM" id="SSF47336">
    <property type="entry name" value="ACP-like"/>
    <property type="match status" value="2"/>
</dbReference>
<reference evidence="7 8" key="1">
    <citation type="submission" date="2020-09" db="EMBL/GenBank/DDBJ databases">
        <title>Methylomonas albis sp. nov. and Methylomonas fluvii sp. nov.: Two cold-adapted methanotrophs from the River Elbe and an amended description of Methylovulum psychrotolerans strain Eb1.</title>
        <authorList>
            <person name="Bussmann I.K."/>
            <person name="Klings K.-W."/>
            <person name="Warnstedt J."/>
            <person name="Hoppert M."/>
            <person name="Saborowski A."/>
            <person name="Horn F."/>
            <person name="Liebner S."/>
        </authorList>
    </citation>
    <scope>NUCLEOTIDE SEQUENCE [LARGE SCALE GENOMIC DNA]</scope>
    <source>
        <strain evidence="7 8">EbB</strain>
    </source>
</reference>
<protein>
    <submittedName>
        <fullName evidence="7">Amino acid adenylation domain-containing protein</fullName>
    </submittedName>
</protein>
<dbReference type="PANTHER" id="PTHR45527:SF1">
    <property type="entry name" value="FATTY ACID SYNTHASE"/>
    <property type="match status" value="1"/>
</dbReference>